<dbReference type="InterPro" id="IPR050775">
    <property type="entry name" value="FAD-binding_Monooxygenases"/>
</dbReference>
<evidence type="ECO:0000256" key="3">
    <source>
        <dbReference type="ARBA" id="ARBA00022630"/>
    </source>
</evidence>
<dbReference type="GO" id="GO:0050661">
    <property type="term" value="F:NADP binding"/>
    <property type="evidence" value="ECO:0007669"/>
    <property type="project" value="InterPro"/>
</dbReference>
<keyword evidence="6" id="KW-0560">Oxidoreductase</keyword>
<dbReference type="GO" id="GO:0004499">
    <property type="term" value="F:N,N-dimethylaniline monooxygenase activity"/>
    <property type="evidence" value="ECO:0007669"/>
    <property type="project" value="InterPro"/>
</dbReference>
<evidence type="ECO:0008006" key="10">
    <source>
        <dbReference type="Google" id="ProtNLM"/>
    </source>
</evidence>
<dbReference type="SUPFAM" id="SSF51905">
    <property type="entry name" value="FAD/NAD(P)-binding domain"/>
    <property type="match status" value="2"/>
</dbReference>
<keyword evidence="3" id="KW-0285">Flavoprotein</keyword>
<dbReference type="GO" id="GO:0050660">
    <property type="term" value="F:flavin adenine dinucleotide binding"/>
    <property type="evidence" value="ECO:0007669"/>
    <property type="project" value="InterPro"/>
</dbReference>
<dbReference type="OrthoDB" id="66881at2759"/>
<evidence type="ECO:0000313" key="8">
    <source>
        <dbReference type="EMBL" id="OQE12443.1"/>
    </source>
</evidence>
<dbReference type="STRING" id="29845.A0A1V6SFV1"/>
<keyword evidence="5" id="KW-0521">NADP</keyword>
<dbReference type="Proteomes" id="UP000191518">
    <property type="component" value="Unassembled WGS sequence"/>
</dbReference>
<evidence type="ECO:0000256" key="1">
    <source>
        <dbReference type="ARBA" id="ARBA00001974"/>
    </source>
</evidence>
<keyword evidence="9" id="KW-1185">Reference proteome</keyword>
<name>A0A1V6SFV1_9EURO</name>
<dbReference type="InterPro" id="IPR020946">
    <property type="entry name" value="Flavin_mOase-like"/>
</dbReference>
<dbReference type="InterPro" id="IPR036188">
    <property type="entry name" value="FAD/NAD-bd_sf"/>
</dbReference>
<dbReference type="Gene3D" id="3.50.50.60">
    <property type="entry name" value="FAD/NAD(P)-binding domain"/>
    <property type="match status" value="3"/>
</dbReference>
<dbReference type="EMBL" id="MDYP01000001">
    <property type="protein sequence ID" value="OQE12443.1"/>
    <property type="molecule type" value="Genomic_DNA"/>
</dbReference>
<dbReference type="PANTHER" id="PTHR43098">
    <property type="entry name" value="L-ORNITHINE N(5)-MONOOXYGENASE-RELATED"/>
    <property type="match status" value="1"/>
</dbReference>
<gene>
    <name evidence="8" type="ORF">PENVUL_c001G07200</name>
</gene>
<dbReference type="Pfam" id="PF00743">
    <property type="entry name" value="FMO-like"/>
    <property type="match status" value="1"/>
</dbReference>
<keyword evidence="4" id="KW-0274">FAD</keyword>
<comment type="similarity">
    <text evidence="2">Belongs to the FAD-binding monooxygenase family.</text>
</comment>
<evidence type="ECO:0000256" key="4">
    <source>
        <dbReference type="ARBA" id="ARBA00022827"/>
    </source>
</evidence>
<dbReference type="PANTHER" id="PTHR43098:SF3">
    <property type="entry name" value="L-ORNITHINE N(5)-MONOOXYGENASE-RELATED"/>
    <property type="match status" value="1"/>
</dbReference>
<evidence type="ECO:0000313" key="9">
    <source>
        <dbReference type="Proteomes" id="UP000191518"/>
    </source>
</evidence>
<reference evidence="9" key="1">
    <citation type="journal article" date="2017" name="Nat. Microbiol.">
        <title>Global analysis of biosynthetic gene clusters reveals vast potential of secondary metabolite production in Penicillium species.</title>
        <authorList>
            <person name="Nielsen J.C."/>
            <person name="Grijseels S."/>
            <person name="Prigent S."/>
            <person name="Ji B."/>
            <person name="Dainat J."/>
            <person name="Nielsen K.F."/>
            <person name="Frisvad J.C."/>
            <person name="Workman M."/>
            <person name="Nielsen J."/>
        </authorList>
    </citation>
    <scope>NUCLEOTIDE SEQUENCE [LARGE SCALE GENOMIC DNA]</scope>
    <source>
        <strain evidence="9">IBT 29486</strain>
    </source>
</reference>
<comment type="caution">
    <text evidence="8">The sequence shown here is derived from an EMBL/GenBank/DDBJ whole genome shotgun (WGS) entry which is preliminary data.</text>
</comment>
<proteinExistence type="inferred from homology"/>
<sequence>MGDIGEMVFRPKKYNTELTDFSEVHADKTGPHAENLEVDALIVGAGFAGVFMLKTLRDRGLKTVIFEAGNDTGGTWRWNCYPGAGVDSEVPEYEFSWPEVYNTWNWPSNYPNYNDLRDYFDHVDKVVGIKKDCSFNTVVIGAQFDTNEGRWNVKTADGRTTKAKYLVLGTGFAAKRYIPPWEGVDKFKGVVHHSSFWPEKEVEVKNKRCAIIGTGASGVQITQAWGPEAGDLTVFQRTPNLALPMRKRDLTVEEQERLKPYYPELFRHREANFAGFLYGWCERNTFDDTPEQREALYEKVWKEGGFRYWVSVYKDNLINPEANKESYDFWAKKTRARIDDPKKREILAPEKMPHYFGVKRPCLEGTYYEQFNRESVHVVDIKDNPIREFTETGITLEDGTHHEFDVIAIATGFDVVTGVMTQLGLKSIDGAELEQEWASGAKTYLGITVSGYPNMFHIYGAHGPTLLCNGPTSVEIQGRWISDAIAKIEANDVKYINPKIEAADNWKDHVVELNNLTLFPTTQSTYMGGSIPGKVYEPVSYAGGVPAYALEIRRALDTWEQGFDIVKA</sequence>
<evidence type="ECO:0000256" key="7">
    <source>
        <dbReference type="ARBA" id="ARBA00023033"/>
    </source>
</evidence>
<evidence type="ECO:0000256" key="2">
    <source>
        <dbReference type="ARBA" id="ARBA00010139"/>
    </source>
</evidence>
<dbReference type="AlphaFoldDB" id="A0A1V6SFV1"/>
<protein>
    <recommendedName>
        <fullName evidence="10">FAD/NAD(P)-binding domain-containing protein</fullName>
    </recommendedName>
</protein>
<accession>A0A1V6SFV1</accession>
<comment type="cofactor">
    <cofactor evidence="1">
        <name>FAD</name>
        <dbReference type="ChEBI" id="CHEBI:57692"/>
    </cofactor>
</comment>
<organism evidence="8 9">
    <name type="scientific">Penicillium vulpinum</name>
    <dbReference type="NCBI Taxonomy" id="29845"/>
    <lineage>
        <taxon>Eukaryota</taxon>
        <taxon>Fungi</taxon>
        <taxon>Dikarya</taxon>
        <taxon>Ascomycota</taxon>
        <taxon>Pezizomycotina</taxon>
        <taxon>Eurotiomycetes</taxon>
        <taxon>Eurotiomycetidae</taxon>
        <taxon>Eurotiales</taxon>
        <taxon>Aspergillaceae</taxon>
        <taxon>Penicillium</taxon>
    </lineage>
</organism>
<evidence type="ECO:0000256" key="6">
    <source>
        <dbReference type="ARBA" id="ARBA00023002"/>
    </source>
</evidence>
<keyword evidence="7" id="KW-0503">Monooxygenase</keyword>
<evidence type="ECO:0000256" key="5">
    <source>
        <dbReference type="ARBA" id="ARBA00022857"/>
    </source>
</evidence>